<reference evidence="2" key="1">
    <citation type="submission" date="2021-12" db="EMBL/GenBank/DDBJ databases">
        <authorList>
            <person name="King R."/>
        </authorList>
    </citation>
    <scope>NUCLEOTIDE SEQUENCE</scope>
</reference>
<sequence length="120" mass="12256">MFSKIFILLCIVIALSSAVPAGGGWGGNPWTAAGGNGLAPGGNPFIPPWVAQAPWFPQWTPCTVIGSSCVDCTTKQVCTKIGGIQRACADPTLPYCNLGECSATPSAECQPSTTVPAETA</sequence>
<dbReference type="OrthoDB" id="7758608at2759"/>
<evidence type="ECO:0000256" key="1">
    <source>
        <dbReference type="SAM" id="SignalP"/>
    </source>
</evidence>
<feature type="chain" id="PRO_5040214596" evidence="1">
    <location>
        <begin position="19"/>
        <end position="120"/>
    </location>
</feature>
<protein>
    <submittedName>
        <fullName evidence="2">Uncharacterized protein</fullName>
    </submittedName>
</protein>
<organism evidence="2 3">
    <name type="scientific">Diatraea saccharalis</name>
    <name type="common">sugarcane borer</name>
    <dbReference type="NCBI Taxonomy" id="40085"/>
    <lineage>
        <taxon>Eukaryota</taxon>
        <taxon>Metazoa</taxon>
        <taxon>Ecdysozoa</taxon>
        <taxon>Arthropoda</taxon>
        <taxon>Hexapoda</taxon>
        <taxon>Insecta</taxon>
        <taxon>Pterygota</taxon>
        <taxon>Neoptera</taxon>
        <taxon>Endopterygota</taxon>
        <taxon>Lepidoptera</taxon>
        <taxon>Glossata</taxon>
        <taxon>Ditrysia</taxon>
        <taxon>Pyraloidea</taxon>
        <taxon>Crambidae</taxon>
        <taxon>Crambinae</taxon>
        <taxon>Diatraea</taxon>
    </lineage>
</organism>
<dbReference type="EMBL" id="OU893333">
    <property type="protein sequence ID" value="CAG9788684.1"/>
    <property type="molecule type" value="Genomic_DNA"/>
</dbReference>
<dbReference type="Proteomes" id="UP001153714">
    <property type="component" value="Chromosome 2"/>
</dbReference>
<dbReference type="AlphaFoldDB" id="A0A9N9R2G3"/>
<keyword evidence="3" id="KW-1185">Reference proteome</keyword>
<reference evidence="2" key="2">
    <citation type="submission" date="2022-10" db="EMBL/GenBank/DDBJ databases">
        <authorList>
            <consortium name="ENA_rothamsted_submissions"/>
            <consortium name="culmorum"/>
            <person name="King R."/>
        </authorList>
    </citation>
    <scope>NUCLEOTIDE SEQUENCE</scope>
</reference>
<evidence type="ECO:0000313" key="2">
    <source>
        <dbReference type="EMBL" id="CAG9788684.1"/>
    </source>
</evidence>
<accession>A0A9N9R2G3</accession>
<proteinExistence type="predicted"/>
<gene>
    <name evidence="2" type="ORF">DIATSA_LOCUS6475</name>
</gene>
<name>A0A9N9R2G3_9NEOP</name>
<evidence type="ECO:0000313" key="3">
    <source>
        <dbReference type="Proteomes" id="UP001153714"/>
    </source>
</evidence>
<feature type="signal peptide" evidence="1">
    <location>
        <begin position="1"/>
        <end position="18"/>
    </location>
</feature>
<keyword evidence="1" id="KW-0732">Signal</keyword>